<feature type="region of interest" description="Disordered" evidence="2">
    <location>
        <begin position="302"/>
        <end position="339"/>
    </location>
</feature>
<feature type="region of interest" description="Disordered" evidence="2">
    <location>
        <begin position="239"/>
        <end position="274"/>
    </location>
</feature>
<keyword evidence="1" id="KW-0175">Coiled coil</keyword>
<name>A0A3P8X2Q0_CYNSE</name>
<dbReference type="Proteomes" id="UP000265120">
    <property type="component" value="Chromosome 20"/>
</dbReference>
<dbReference type="Ensembl" id="ENSCSET00000033506.1">
    <property type="protein sequence ID" value="ENSCSEP00000033082.1"/>
    <property type="gene ID" value="ENSCSEG00000021235.1"/>
</dbReference>
<evidence type="ECO:0000313" key="3">
    <source>
        <dbReference type="Ensembl" id="ENSCSEP00000033082.1"/>
    </source>
</evidence>
<sequence length="1020" mass="113942">MLMERREQEMQEERRSSLMVGGKEGERRRRLDRSEQLAKARAEMEEPAVQQEKIDGSLEGGGGRDGGKADWKSDCSLSSLLKHSCFLCWSSPWDKDTVGETDEGVLAKVAEIRELENAVAMENLELQEQQSDRKELEETLVKLESHKEKLIQEIKETRQLCYEESQQILSLQTEEVKKESQVEEYERELARARWRLRRLREEVKVAKRKVEEAGERNTPLQDSIRQSYEEILQEENTLCSMSESAVTPESQLEVSTSPADTTEDDPLPLKPWGRSQSLPAYADLIMRASNSSFCQNLADTREEIIDSRSSSSKMERSDTEDDPEENEINNEVQKLEEHSPKPLSQLDFYQANPFANCQTDHDLFNDDIFLKSDASDGFASDPFKGSDPFVADILYQEPNVSAVEGAGNAGDEVDTSLSCAENKASTGTQCFESEFPDEDSDIEISYSREDLDTIGNSHGFKPIQSSSDELGPDPQQGWRSQGQYSVESDPNGYELDLHAPTPPSDIEEQSLGSLADETTLQPPGELKQDPSFDQIPMSPKQSPVSGSSSPEVERFDNNEEESKTPTAPEPSPEFSQNAEPDLQENKEISFDLNYEATCQSSFDPYGFKLSPEHSNHTLLDPDEASSSPEPPEHDLAFDSEPHSPQPNEMNFDSYGLDITSPHADQDSDPYGFKLCPDEQNQEVLDLCGFDYQPTMEQCTYDSDEQVEPYEYSNQEVLEPDMAKNQELPEHCSQKDLYENGNQEVLDSSIVENEAVVRNDNNELLDLFIHGNQELLEPGHNTCDDELLENYNYGNQEVVEPCSPSNKELLECSQVEDQDASQVGNQELLDLDSKGDEEAPSSESPANDETLLISVKIPEVLDFDSYSNMGVESLLCKEGSPEANNNNKSFVEPELSSTDNSSDSDVATKDLGGLDFSNTSVCIPKTRNTTTGDISTVPFNQVLNTYCPPTMNVLEGDLSSVFGAGGYIGCPDVADDLEPLDKRQFKPVAEPVRPTRPVRPPRPSLKVKEKASFQTHGIDLK</sequence>
<dbReference type="InterPro" id="IPR052639">
    <property type="entry name" value="TRAIP_ubiq-protein_ligase"/>
</dbReference>
<protein>
    <submittedName>
        <fullName evidence="3">Uncharacterized LOC103396645</fullName>
    </submittedName>
</protein>
<proteinExistence type="predicted"/>
<feature type="compositionally biased region" description="Acidic residues" evidence="2">
    <location>
        <begin position="318"/>
        <end position="328"/>
    </location>
</feature>
<dbReference type="RefSeq" id="XP_024921917.1">
    <property type="nucleotide sequence ID" value="XM_025066149.1"/>
</dbReference>
<dbReference type="InParanoid" id="A0A3P8X2Q0"/>
<dbReference type="STRING" id="244447.ENSCSEP00000033082"/>
<feature type="coiled-coil region" evidence="1">
    <location>
        <begin position="112"/>
        <end position="216"/>
    </location>
</feature>
<feature type="compositionally biased region" description="Polar residues" evidence="2">
    <location>
        <begin position="510"/>
        <end position="521"/>
    </location>
</feature>
<dbReference type="PANTHER" id="PTHR46569">
    <property type="entry name" value="E3 UBIQUITIN-PROTEIN LIGASE TRAIP"/>
    <property type="match status" value="1"/>
</dbReference>
<feature type="compositionally biased region" description="Basic and acidic residues" evidence="2">
    <location>
        <begin position="23"/>
        <end position="44"/>
    </location>
</feature>
<feature type="compositionally biased region" description="Polar residues" evidence="2">
    <location>
        <begin position="420"/>
        <end position="431"/>
    </location>
</feature>
<dbReference type="AlphaFoldDB" id="A0A3P8X2Q0"/>
<evidence type="ECO:0000313" key="4">
    <source>
        <dbReference type="Proteomes" id="UP000265120"/>
    </source>
</evidence>
<evidence type="ECO:0000256" key="1">
    <source>
        <dbReference type="SAM" id="Coils"/>
    </source>
</evidence>
<feature type="compositionally biased region" description="Low complexity" evidence="2">
    <location>
        <begin position="538"/>
        <end position="550"/>
    </location>
</feature>
<dbReference type="OMA" id="CEPRPGN"/>
<feature type="compositionally biased region" description="Basic and acidic residues" evidence="2">
    <location>
        <begin position="551"/>
        <end position="563"/>
    </location>
</feature>
<organism evidence="3 4">
    <name type="scientific">Cynoglossus semilaevis</name>
    <name type="common">Tongue sole</name>
    <dbReference type="NCBI Taxonomy" id="244447"/>
    <lineage>
        <taxon>Eukaryota</taxon>
        <taxon>Metazoa</taxon>
        <taxon>Chordata</taxon>
        <taxon>Craniata</taxon>
        <taxon>Vertebrata</taxon>
        <taxon>Euteleostomi</taxon>
        <taxon>Actinopterygii</taxon>
        <taxon>Neopterygii</taxon>
        <taxon>Teleostei</taxon>
        <taxon>Neoteleostei</taxon>
        <taxon>Acanthomorphata</taxon>
        <taxon>Carangaria</taxon>
        <taxon>Pleuronectiformes</taxon>
        <taxon>Pleuronectoidei</taxon>
        <taxon>Cynoglossidae</taxon>
        <taxon>Cynoglossinae</taxon>
        <taxon>Cynoglossus</taxon>
    </lineage>
</organism>
<reference evidence="3" key="2">
    <citation type="submission" date="2025-08" db="UniProtKB">
        <authorList>
            <consortium name="Ensembl"/>
        </authorList>
    </citation>
    <scope>IDENTIFICATION</scope>
</reference>
<feature type="compositionally biased region" description="Polar residues" evidence="2">
    <location>
        <begin position="239"/>
        <end position="260"/>
    </location>
</feature>
<dbReference type="GeneTree" id="ENSGT00940000155751"/>
<evidence type="ECO:0000256" key="2">
    <source>
        <dbReference type="SAM" id="MobiDB-lite"/>
    </source>
</evidence>
<dbReference type="GO" id="GO:0090734">
    <property type="term" value="C:site of DNA damage"/>
    <property type="evidence" value="ECO:0007669"/>
    <property type="project" value="TreeGrafter"/>
</dbReference>
<feature type="compositionally biased region" description="Basic and acidic residues" evidence="2">
    <location>
        <begin position="1"/>
        <end position="16"/>
    </location>
</feature>
<dbReference type="PANTHER" id="PTHR46569:SF1">
    <property type="entry name" value="E3 UBIQUITIN-PROTEIN LIGASE RFWD3-RELATED"/>
    <property type="match status" value="1"/>
</dbReference>
<reference evidence="3 4" key="1">
    <citation type="journal article" date="2014" name="Nat. Genet.">
        <title>Whole-genome sequence of a flatfish provides insights into ZW sex chromosome evolution and adaptation to a benthic lifestyle.</title>
        <authorList>
            <person name="Chen S."/>
            <person name="Zhang G."/>
            <person name="Shao C."/>
            <person name="Huang Q."/>
            <person name="Liu G."/>
            <person name="Zhang P."/>
            <person name="Song W."/>
            <person name="An N."/>
            <person name="Chalopin D."/>
            <person name="Volff J.N."/>
            <person name="Hong Y."/>
            <person name="Li Q."/>
            <person name="Sha Z."/>
            <person name="Zhou H."/>
            <person name="Xie M."/>
            <person name="Yu Q."/>
            <person name="Liu Y."/>
            <person name="Xiang H."/>
            <person name="Wang N."/>
            <person name="Wu K."/>
            <person name="Yang C."/>
            <person name="Zhou Q."/>
            <person name="Liao X."/>
            <person name="Yang L."/>
            <person name="Hu Q."/>
            <person name="Zhang J."/>
            <person name="Meng L."/>
            <person name="Jin L."/>
            <person name="Tian Y."/>
            <person name="Lian J."/>
            <person name="Yang J."/>
            <person name="Miao G."/>
            <person name="Liu S."/>
            <person name="Liang Z."/>
            <person name="Yan F."/>
            <person name="Li Y."/>
            <person name="Sun B."/>
            <person name="Zhang H."/>
            <person name="Zhang J."/>
            <person name="Zhu Y."/>
            <person name="Du M."/>
            <person name="Zhao Y."/>
            <person name="Schartl M."/>
            <person name="Tang Q."/>
            <person name="Wang J."/>
        </authorList>
    </citation>
    <scope>NUCLEOTIDE SEQUENCE</scope>
</reference>
<dbReference type="GeneID" id="103396645"/>
<feature type="region of interest" description="Disordered" evidence="2">
    <location>
        <begin position="1"/>
        <end position="69"/>
    </location>
</feature>
<dbReference type="GO" id="GO:0061630">
    <property type="term" value="F:ubiquitin protein ligase activity"/>
    <property type="evidence" value="ECO:0007669"/>
    <property type="project" value="TreeGrafter"/>
</dbReference>
<reference evidence="3" key="3">
    <citation type="submission" date="2025-09" db="UniProtKB">
        <authorList>
            <consortium name="Ensembl"/>
        </authorList>
    </citation>
    <scope>IDENTIFICATION</scope>
</reference>
<feature type="region of interest" description="Disordered" evidence="2">
    <location>
        <begin position="983"/>
        <end position="1020"/>
    </location>
</feature>
<dbReference type="GO" id="GO:0031297">
    <property type="term" value="P:replication fork processing"/>
    <property type="evidence" value="ECO:0007669"/>
    <property type="project" value="TreeGrafter"/>
</dbReference>
<accession>A0A3P8X2Q0</accession>
<feature type="region of interest" description="Disordered" evidence="2">
    <location>
        <begin position="881"/>
        <end position="903"/>
    </location>
</feature>
<dbReference type="GO" id="GO:0005634">
    <property type="term" value="C:nucleus"/>
    <property type="evidence" value="ECO:0007669"/>
    <property type="project" value="TreeGrafter"/>
</dbReference>
<feature type="compositionally biased region" description="Basic and acidic residues" evidence="2">
    <location>
        <begin position="630"/>
        <end position="641"/>
    </location>
</feature>
<feature type="compositionally biased region" description="Polar residues" evidence="2">
    <location>
        <begin position="477"/>
        <end position="488"/>
    </location>
</feature>
<keyword evidence="4" id="KW-1185">Reference proteome</keyword>
<dbReference type="GO" id="GO:0016567">
    <property type="term" value="P:protein ubiquitination"/>
    <property type="evidence" value="ECO:0007669"/>
    <property type="project" value="TreeGrafter"/>
</dbReference>
<feature type="region of interest" description="Disordered" evidence="2">
    <location>
        <begin position="420"/>
        <end position="670"/>
    </location>
</feature>